<dbReference type="Gene3D" id="3.30.70.330">
    <property type="match status" value="1"/>
</dbReference>
<keyword evidence="1" id="KW-0863">Zinc-finger</keyword>
<dbReference type="Pfam" id="PF13920">
    <property type="entry name" value="zf-C3HC4_3"/>
    <property type="match status" value="1"/>
</dbReference>
<dbReference type="CDD" id="cd16649">
    <property type="entry name" value="mRING-HC-C3HC5_CGRF1-like"/>
    <property type="match status" value="1"/>
</dbReference>
<feature type="transmembrane region" description="Helical" evidence="4">
    <location>
        <begin position="130"/>
        <end position="149"/>
    </location>
</feature>
<feature type="coiled-coil region" evidence="2">
    <location>
        <begin position="802"/>
        <end position="836"/>
    </location>
</feature>
<organism evidence="6 7">
    <name type="scientific">Hyaloperonospora arabidopsidis (strain Emoy2)</name>
    <name type="common">Downy mildew agent</name>
    <name type="synonym">Peronospora arabidopsidis</name>
    <dbReference type="NCBI Taxonomy" id="559515"/>
    <lineage>
        <taxon>Eukaryota</taxon>
        <taxon>Sar</taxon>
        <taxon>Stramenopiles</taxon>
        <taxon>Oomycota</taxon>
        <taxon>Peronosporomycetes</taxon>
        <taxon>Peronosporales</taxon>
        <taxon>Peronosporaceae</taxon>
        <taxon>Hyaloperonospora</taxon>
    </lineage>
</organism>
<dbReference type="InterPro" id="IPR035979">
    <property type="entry name" value="RBD_domain_sf"/>
</dbReference>
<protein>
    <recommendedName>
        <fullName evidence="5">RING-type domain-containing protein</fullName>
    </recommendedName>
</protein>
<dbReference type="GO" id="GO:0016567">
    <property type="term" value="P:protein ubiquitination"/>
    <property type="evidence" value="ECO:0007669"/>
    <property type="project" value="TreeGrafter"/>
</dbReference>
<dbReference type="EMBL" id="JH598038">
    <property type="status" value="NOT_ANNOTATED_CDS"/>
    <property type="molecule type" value="Genomic_DNA"/>
</dbReference>
<dbReference type="OMA" id="TGRTKGH"/>
<dbReference type="InterPro" id="IPR001841">
    <property type="entry name" value="Znf_RING"/>
</dbReference>
<dbReference type="SUPFAM" id="SSF54928">
    <property type="entry name" value="RNA-binding domain, RBD"/>
    <property type="match status" value="1"/>
</dbReference>
<keyword evidence="4" id="KW-1133">Transmembrane helix</keyword>
<keyword evidence="1" id="KW-0479">Metal-binding</keyword>
<dbReference type="PANTHER" id="PTHR22696:SF1">
    <property type="entry name" value="E3 UBIQUITIN-PROTEIN LIGASE RNF26"/>
    <property type="match status" value="1"/>
</dbReference>
<keyword evidence="1" id="KW-0862">Zinc</keyword>
<dbReference type="AlphaFoldDB" id="M4BY56"/>
<feature type="coiled-coil region" evidence="2">
    <location>
        <begin position="929"/>
        <end position="964"/>
    </location>
</feature>
<dbReference type="InterPro" id="IPR012677">
    <property type="entry name" value="Nucleotide-bd_a/b_plait_sf"/>
</dbReference>
<dbReference type="PANTHER" id="PTHR22696">
    <property type="entry name" value="E3 UBIQUITIN-PROTEIN LIGASE RNF26"/>
    <property type="match status" value="1"/>
</dbReference>
<sequence>MGRRSYPFARIVWRTYPVKTDDPHSLTNLSLFVSFRHRARATSIPHWREKRQHAPHYNSAKACQSSVNCALVAAPPISIKKKQQQQQLQHKARVDRTHKTKRWLLTVSATKCVFDVSVHQSVPRVVTDHFFVFVMVCLCCACFCATAAGDGRRTVPRALESAAEAAEASVGGPDDDFVEEIESEANEIRLLIARTAQLWSRVEPRQDVASEPLQPLIRGGPAPALSGRSTLSSDEDEVDGDEDDIQTQSDEMGLCDAVRGGRRDFNGDEAFGRSFTSIGSSSFFPSFPLIEREDQGERDGDLRSVGRRTASVSDEETSDEQMSERSGLMLEQDGVVGASIRALNASKACVVQNDVFRHLMQLGFREETTRVALEAGVYEIDHYGADCELEDADIFMSLVKLVCDSHVDVLNDRKEDGRQWVRGSASHEQVDVAERTGTFTSEQHSFLPFKWPVFDMAQFEFGNARPGTCFNSVCVLTNLPKVSMDRTEELMELLSYNLFCMIDDPIQVVIPSARSTGRTKGHAFLEFDDPTIAQRCAVAVDGLTWGKGPSGRIRGNLFRRYQAKFSAAKRKRTPRLDEDGASPPRLLSGIPKSRSVRDTAFASSHLHQRFLPSRDFIRQHLLCDSDDDSSDTGEYVVCRPPGYARFDPSPLLDLSSGSVDIEAQQEPIEQDYTEQLGWNDRIIDVGCTMQQRSQGEDNDETGEVVNNDGVLEFQCPDEGKRMGQLRFYESHYDSSICSQTRASLSSDEALDAPSHRTSTVSTIEHEAHACFDIIENFEGTYDSDDGAEKSWRRSCKDLIVCNREMQEQIALARIRIVQLSRNNQKLHLLADRVERDRDGLLYENDLLQTQLYGYEDQKRRYDSMMKELVSLRKYVAEQKHPFVARSPECEHFATGVNSLDVALSSTDSIQAALSHVSSVSLANCKFQELKEWEQKLENTLSQVRSSKEERALELQKKLDRQVEEQNELKLCVICLANEKRILCLPCRHLCLCETCAYRQEVTKCPICRLEIAEVLAVYS</sequence>
<keyword evidence="4" id="KW-0472">Membrane</keyword>
<dbReference type="PROSITE" id="PS50089">
    <property type="entry name" value="ZF_RING_2"/>
    <property type="match status" value="1"/>
</dbReference>
<dbReference type="GO" id="GO:0008270">
    <property type="term" value="F:zinc ion binding"/>
    <property type="evidence" value="ECO:0007669"/>
    <property type="project" value="UniProtKB-KW"/>
</dbReference>
<dbReference type="VEuPathDB" id="FungiDB:HpaG811488"/>
<feature type="compositionally biased region" description="Acidic residues" evidence="3">
    <location>
        <begin position="233"/>
        <end position="245"/>
    </location>
</feature>
<evidence type="ECO:0000313" key="7">
    <source>
        <dbReference type="Proteomes" id="UP000011713"/>
    </source>
</evidence>
<feature type="compositionally biased region" description="Basic and acidic residues" evidence="3">
    <location>
        <begin position="294"/>
        <end position="304"/>
    </location>
</feature>
<name>M4BY56_HYAAE</name>
<accession>M4BY56</accession>
<dbReference type="GO" id="GO:0061630">
    <property type="term" value="F:ubiquitin protein ligase activity"/>
    <property type="evidence" value="ECO:0007669"/>
    <property type="project" value="TreeGrafter"/>
</dbReference>
<evidence type="ECO:0000256" key="3">
    <source>
        <dbReference type="SAM" id="MobiDB-lite"/>
    </source>
</evidence>
<dbReference type="GO" id="GO:0003676">
    <property type="term" value="F:nucleic acid binding"/>
    <property type="evidence" value="ECO:0007669"/>
    <property type="project" value="InterPro"/>
</dbReference>
<evidence type="ECO:0000256" key="1">
    <source>
        <dbReference type="PROSITE-ProRule" id="PRU00175"/>
    </source>
</evidence>
<dbReference type="GO" id="GO:0006511">
    <property type="term" value="P:ubiquitin-dependent protein catabolic process"/>
    <property type="evidence" value="ECO:0007669"/>
    <property type="project" value="TreeGrafter"/>
</dbReference>
<dbReference type="SUPFAM" id="SSF57850">
    <property type="entry name" value="RING/U-box"/>
    <property type="match status" value="1"/>
</dbReference>
<dbReference type="HOGENOM" id="CLU_009249_0_0_1"/>
<feature type="region of interest" description="Disordered" evidence="3">
    <location>
        <begin position="294"/>
        <end position="326"/>
    </location>
</feature>
<evidence type="ECO:0000256" key="2">
    <source>
        <dbReference type="SAM" id="Coils"/>
    </source>
</evidence>
<dbReference type="InParanoid" id="M4BY56"/>
<keyword evidence="7" id="KW-1185">Reference proteome</keyword>
<dbReference type="Gene3D" id="3.30.40.10">
    <property type="entry name" value="Zinc/RING finger domain, C3HC4 (zinc finger)"/>
    <property type="match status" value="1"/>
</dbReference>
<reference evidence="6" key="2">
    <citation type="submission" date="2015-06" db="UniProtKB">
        <authorList>
            <consortium name="EnsemblProtists"/>
        </authorList>
    </citation>
    <scope>IDENTIFICATION</scope>
    <source>
        <strain evidence="6">Emoy2</strain>
    </source>
</reference>
<feature type="region of interest" description="Disordered" evidence="3">
    <location>
        <begin position="569"/>
        <end position="589"/>
    </location>
</feature>
<reference evidence="7" key="1">
    <citation type="journal article" date="2010" name="Science">
        <title>Signatures of adaptation to obligate biotrophy in the Hyaloperonospora arabidopsidis genome.</title>
        <authorList>
            <person name="Baxter L."/>
            <person name="Tripathy S."/>
            <person name="Ishaque N."/>
            <person name="Boot N."/>
            <person name="Cabral A."/>
            <person name="Kemen E."/>
            <person name="Thines M."/>
            <person name="Ah-Fong A."/>
            <person name="Anderson R."/>
            <person name="Badejoko W."/>
            <person name="Bittner-Eddy P."/>
            <person name="Boore J.L."/>
            <person name="Chibucos M.C."/>
            <person name="Coates M."/>
            <person name="Dehal P."/>
            <person name="Delehaunty K."/>
            <person name="Dong S."/>
            <person name="Downton P."/>
            <person name="Dumas B."/>
            <person name="Fabro G."/>
            <person name="Fronick C."/>
            <person name="Fuerstenberg S.I."/>
            <person name="Fulton L."/>
            <person name="Gaulin E."/>
            <person name="Govers F."/>
            <person name="Hughes L."/>
            <person name="Humphray S."/>
            <person name="Jiang R.H."/>
            <person name="Judelson H."/>
            <person name="Kamoun S."/>
            <person name="Kyung K."/>
            <person name="Meijer H."/>
            <person name="Minx P."/>
            <person name="Morris P."/>
            <person name="Nelson J."/>
            <person name="Phuntumart V."/>
            <person name="Qutob D."/>
            <person name="Rehmany A."/>
            <person name="Rougon-Cardoso A."/>
            <person name="Ryden P."/>
            <person name="Torto-Alalibo T."/>
            <person name="Studholme D."/>
            <person name="Wang Y."/>
            <person name="Win J."/>
            <person name="Wood J."/>
            <person name="Clifton S.W."/>
            <person name="Rogers J."/>
            <person name="Van den Ackerveken G."/>
            <person name="Jones J.D."/>
            <person name="McDowell J.M."/>
            <person name="Beynon J."/>
            <person name="Tyler B.M."/>
        </authorList>
    </citation>
    <scope>NUCLEOTIDE SEQUENCE [LARGE SCALE GENOMIC DNA]</scope>
    <source>
        <strain evidence="7">Emoy2</strain>
    </source>
</reference>
<evidence type="ECO:0000259" key="5">
    <source>
        <dbReference type="PROSITE" id="PS50089"/>
    </source>
</evidence>
<dbReference type="EnsemblProtists" id="HpaT811488">
    <property type="protein sequence ID" value="HpaP811488"/>
    <property type="gene ID" value="HpaG811488"/>
</dbReference>
<keyword evidence="4" id="KW-0812">Transmembrane</keyword>
<keyword evidence="2" id="KW-0175">Coiled coil</keyword>
<dbReference type="eggNOG" id="KOG4265">
    <property type="taxonomic scope" value="Eukaryota"/>
</dbReference>
<dbReference type="InterPro" id="IPR013083">
    <property type="entry name" value="Znf_RING/FYVE/PHD"/>
</dbReference>
<dbReference type="Proteomes" id="UP000011713">
    <property type="component" value="Unassembled WGS sequence"/>
</dbReference>
<feature type="domain" description="RING-type" evidence="5">
    <location>
        <begin position="971"/>
        <end position="1008"/>
    </location>
</feature>
<proteinExistence type="predicted"/>
<feature type="region of interest" description="Disordered" evidence="3">
    <location>
        <begin position="210"/>
        <end position="245"/>
    </location>
</feature>
<evidence type="ECO:0000313" key="6">
    <source>
        <dbReference type="EnsemblProtists" id="HpaP811488"/>
    </source>
</evidence>
<evidence type="ECO:0000256" key="4">
    <source>
        <dbReference type="SAM" id="Phobius"/>
    </source>
</evidence>